<evidence type="ECO:0000256" key="7">
    <source>
        <dbReference type="RuleBase" id="RU362081"/>
    </source>
</evidence>
<dbReference type="PANTHER" id="PTHR48085">
    <property type="entry name" value="CADMIUM/ZINC-TRANSPORTING ATPASE HMA2-RELATED"/>
    <property type="match status" value="1"/>
</dbReference>
<keyword evidence="5 7" id="KW-1133">Transmembrane helix</keyword>
<dbReference type="NCBIfam" id="TIGR01494">
    <property type="entry name" value="ATPase_P-type"/>
    <property type="match status" value="1"/>
</dbReference>
<dbReference type="Pfam" id="PF00122">
    <property type="entry name" value="E1-E2_ATPase"/>
    <property type="match status" value="1"/>
</dbReference>
<keyword evidence="4" id="KW-1278">Translocase</keyword>
<dbReference type="SUPFAM" id="SSF56784">
    <property type="entry name" value="HAD-like"/>
    <property type="match status" value="1"/>
</dbReference>
<comment type="caution">
    <text evidence="7">Lacks conserved residue(s) required for the propagation of feature annotation.</text>
</comment>
<feature type="domain" description="P-type ATPase A" evidence="8">
    <location>
        <begin position="197"/>
        <end position="294"/>
    </location>
</feature>
<keyword evidence="9" id="KW-0378">Hydrolase</keyword>
<dbReference type="SFLD" id="SFLDS00003">
    <property type="entry name" value="Haloacid_Dehalogenase"/>
    <property type="match status" value="1"/>
</dbReference>
<evidence type="ECO:0000313" key="9">
    <source>
        <dbReference type="EMBL" id="EFB90483.1"/>
    </source>
</evidence>
<feature type="transmembrane region" description="Helical" evidence="7">
    <location>
        <begin position="315"/>
        <end position="333"/>
    </location>
</feature>
<dbReference type="InterPro" id="IPR001757">
    <property type="entry name" value="P_typ_ATPase"/>
</dbReference>
<reference evidence="9 10" key="1">
    <citation type="submission" date="2009-12" db="EMBL/GenBank/DDBJ databases">
        <authorList>
            <person name="Shrivastava S."/>
            <person name="Madupu R."/>
            <person name="Durkin A.S."/>
            <person name="Torralba M."/>
            <person name="Methe B."/>
            <person name="Sutton G.G."/>
            <person name="Strausberg R.L."/>
            <person name="Nelson K.E."/>
        </authorList>
    </citation>
    <scope>NUCLEOTIDE SEQUENCE [LARGE SCALE GENOMIC DNA]</scope>
    <source>
        <strain evidence="9 10">W5455</strain>
    </source>
</reference>
<evidence type="ECO:0000256" key="5">
    <source>
        <dbReference type="ARBA" id="ARBA00022989"/>
    </source>
</evidence>
<comment type="caution">
    <text evidence="9">The sequence shown here is derived from an EMBL/GenBank/DDBJ whole genome shotgun (WGS) entry which is preliminary data.</text>
</comment>
<feature type="transmembrane region" description="Helical" evidence="7">
    <location>
        <begin position="650"/>
        <end position="674"/>
    </location>
</feature>
<keyword evidence="6 7" id="KW-0472">Membrane</keyword>
<dbReference type="Gene3D" id="2.70.150.10">
    <property type="entry name" value="Calcium-transporting ATPase, cytoplasmic transduction domain A"/>
    <property type="match status" value="1"/>
</dbReference>
<dbReference type="Gene3D" id="3.40.50.1000">
    <property type="entry name" value="HAD superfamily/HAD-like"/>
    <property type="match status" value="1"/>
</dbReference>
<evidence type="ECO:0000256" key="4">
    <source>
        <dbReference type="ARBA" id="ARBA00022967"/>
    </source>
</evidence>
<name>A0ABM9ZU83_9BACT</name>
<dbReference type="GO" id="GO:0016787">
    <property type="term" value="F:hydrolase activity"/>
    <property type="evidence" value="ECO:0007669"/>
    <property type="project" value="UniProtKB-KW"/>
</dbReference>
<keyword evidence="7" id="KW-0547">Nucleotide-binding</keyword>
<proteinExistence type="inferred from homology"/>
<dbReference type="PANTHER" id="PTHR48085:SF5">
    <property type="entry name" value="CADMIUM_ZINC-TRANSPORTING ATPASE HMA4-RELATED"/>
    <property type="match status" value="1"/>
</dbReference>
<comment type="similarity">
    <text evidence="2 7">Belongs to the cation transport ATPase (P-type) (TC 3.A.3) family. Type IB subfamily.</text>
</comment>
<dbReference type="InterPro" id="IPR018303">
    <property type="entry name" value="ATPase_P-typ_P_site"/>
</dbReference>
<dbReference type="EC" id="3.6.3.-" evidence="9"/>
<keyword evidence="7" id="KW-0067">ATP-binding</keyword>
<dbReference type="Pfam" id="PF00702">
    <property type="entry name" value="Hydrolase"/>
    <property type="match status" value="1"/>
</dbReference>
<dbReference type="InterPro" id="IPR023214">
    <property type="entry name" value="HAD_sf"/>
</dbReference>
<dbReference type="PROSITE" id="PS00154">
    <property type="entry name" value="ATPASE_E1_E2"/>
    <property type="match status" value="1"/>
</dbReference>
<evidence type="ECO:0000313" key="10">
    <source>
        <dbReference type="Proteomes" id="UP000006462"/>
    </source>
</evidence>
<keyword evidence="7" id="KW-1003">Cell membrane</keyword>
<keyword evidence="10" id="KW-1185">Reference proteome</keyword>
<dbReference type="SFLD" id="SFLDG00002">
    <property type="entry name" value="C1.7:_P-type_atpase_like"/>
    <property type="match status" value="1"/>
</dbReference>
<protein>
    <submittedName>
        <fullName evidence="9">Heavy metal translocating P-type ATPase</fullName>
        <ecNumber evidence="9">3.6.3.-</ecNumber>
    </submittedName>
</protein>
<comment type="subcellular location">
    <subcellularLocation>
        <location evidence="7">Cell membrane</location>
    </subcellularLocation>
    <subcellularLocation>
        <location evidence="1">Membrane</location>
    </subcellularLocation>
</comment>
<organism evidence="9 10">
    <name type="scientific">Pyramidobacter piscolens W5455</name>
    <dbReference type="NCBI Taxonomy" id="352165"/>
    <lineage>
        <taxon>Bacteria</taxon>
        <taxon>Thermotogati</taxon>
        <taxon>Synergistota</taxon>
        <taxon>Synergistia</taxon>
        <taxon>Synergistales</taxon>
        <taxon>Dethiosulfovibrionaceae</taxon>
        <taxon>Pyramidobacter</taxon>
    </lineage>
</organism>
<dbReference type="Gene3D" id="3.40.1110.10">
    <property type="entry name" value="Calcium-transporting ATPase, cytoplasmic domain N"/>
    <property type="match status" value="1"/>
</dbReference>
<dbReference type="PROSITE" id="PS01229">
    <property type="entry name" value="COF_2"/>
    <property type="match status" value="1"/>
</dbReference>
<accession>A0ABM9ZU83</accession>
<dbReference type="NCBIfam" id="TIGR01525">
    <property type="entry name" value="ATPase-IB_hvy"/>
    <property type="match status" value="1"/>
</dbReference>
<gene>
    <name evidence="9" type="ORF">HMPREF7215_2119</name>
</gene>
<evidence type="ECO:0000256" key="3">
    <source>
        <dbReference type="ARBA" id="ARBA00022692"/>
    </source>
</evidence>
<dbReference type="InterPro" id="IPR023299">
    <property type="entry name" value="ATPase_P-typ_cyto_dom_N"/>
</dbReference>
<sequence length="696" mass="75395">MKYQIVHELPGRIRFRVDPAEAFSVREAAVVAALLETQPGIARAQANWRTRGVLVNFAPQSRDAVLMTMTALTKEFYGEIAAEMPAAPERQPGLAQILLGTAARVAFRSLFPLTVRNVMTAWRALPYFRRGLGSLVGRRRLNVSVLDAAAIAASMLQRDFRTASTVMYLLGLGDELEEWTHRRSRQNLSDSLQLKVDSVWLCGDDGVERKIPARLLKKGDRIVVRQGSMIPADGVVVGGEATVNQSTMTGESEPVHRTRDQSVFAGTILEEGELTVRVTALAGGTRVDEIARLIDESESRKALVQTRAERMADSLVPYNFLLAGLIFLFTRSVRRASAALMADYSCAIKLATPLTILTTMSAGVKQGVLIKGGKYLEALSAVDTVVFDKTGTLTVASPQVARVVPLNGSSRYDVLRIAACLEEHFPHSLARAVVRRAQDEGLKHEEEHDKLQYVVAHGIRSTLYGRQALIGSAHFVFDDERVACPAALKRKISAEARGATTLYLALGDKLAGVIYIEDPLRAEAKSVIGELRREGVRRVVMLTGDNDHTARHVASALGVNEYRAELLPAGKIDCIRRMTAAGSRVAMVGDGINDSPSLAAASVGVSLSSATDIAREVADVVLYQGLSKLPVARRLSCRAMAKIRRNYNGIVGVNSAIILLGVAGILSPGVSALLHNLFTLGVSLYSMKPVSGERED</sequence>
<dbReference type="InterPro" id="IPR051014">
    <property type="entry name" value="Cation_Transport_ATPase_IB"/>
</dbReference>
<evidence type="ECO:0000259" key="8">
    <source>
        <dbReference type="Pfam" id="PF00122"/>
    </source>
</evidence>
<dbReference type="Proteomes" id="UP000006462">
    <property type="component" value="Unassembled WGS sequence"/>
</dbReference>
<dbReference type="InterPro" id="IPR027256">
    <property type="entry name" value="P-typ_ATPase_IB"/>
</dbReference>
<dbReference type="PRINTS" id="PR00119">
    <property type="entry name" value="CATATPASE"/>
</dbReference>
<evidence type="ECO:0000256" key="6">
    <source>
        <dbReference type="ARBA" id="ARBA00023136"/>
    </source>
</evidence>
<dbReference type="SUPFAM" id="SSF81653">
    <property type="entry name" value="Calcium ATPase, transduction domain A"/>
    <property type="match status" value="1"/>
</dbReference>
<dbReference type="InterPro" id="IPR059000">
    <property type="entry name" value="ATPase_P-type_domA"/>
</dbReference>
<keyword evidence="3 7" id="KW-0812">Transmembrane</keyword>
<dbReference type="InterPro" id="IPR036412">
    <property type="entry name" value="HAD-like_sf"/>
</dbReference>
<evidence type="ECO:0000256" key="1">
    <source>
        <dbReference type="ARBA" id="ARBA00004370"/>
    </source>
</evidence>
<dbReference type="EMBL" id="ADFP01000079">
    <property type="protein sequence ID" value="EFB90483.1"/>
    <property type="molecule type" value="Genomic_DNA"/>
</dbReference>
<keyword evidence="7" id="KW-0479">Metal-binding</keyword>
<dbReference type="RefSeq" id="WP_009165081.1">
    <property type="nucleotide sequence ID" value="NZ_ADFP01000079.1"/>
</dbReference>
<evidence type="ECO:0000256" key="2">
    <source>
        <dbReference type="ARBA" id="ARBA00006024"/>
    </source>
</evidence>
<dbReference type="SFLD" id="SFLDF00027">
    <property type="entry name" value="p-type_atpase"/>
    <property type="match status" value="1"/>
</dbReference>
<dbReference type="InterPro" id="IPR044492">
    <property type="entry name" value="P_typ_ATPase_HD_dom"/>
</dbReference>
<dbReference type="InterPro" id="IPR008250">
    <property type="entry name" value="ATPase_P-typ_transduc_dom_A_sf"/>
</dbReference>